<comment type="subcellular location">
    <subcellularLocation>
        <location evidence="1">Membrane</location>
        <topology evidence="1">Multi-pass membrane protein</topology>
    </subcellularLocation>
</comment>
<dbReference type="EMBL" id="RHHQ01000008">
    <property type="protein sequence ID" value="RNB89461.1"/>
    <property type="molecule type" value="Genomic_DNA"/>
</dbReference>
<feature type="transmembrane region" description="Helical" evidence="6">
    <location>
        <begin position="178"/>
        <end position="205"/>
    </location>
</feature>
<dbReference type="OrthoDB" id="9780088at2"/>
<dbReference type="Gene3D" id="1.10.4160.10">
    <property type="entry name" value="Hydantoin permease"/>
    <property type="match status" value="1"/>
</dbReference>
<dbReference type="GO" id="GO:0005886">
    <property type="term" value="C:plasma membrane"/>
    <property type="evidence" value="ECO:0007669"/>
    <property type="project" value="TreeGrafter"/>
</dbReference>
<evidence type="ECO:0000256" key="1">
    <source>
        <dbReference type="ARBA" id="ARBA00004141"/>
    </source>
</evidence>
<evidence type="ECO:0000256" key="6">
    <source>
        <dbReference type="SAM" id="Phobius"/>
    </source>
</evidence>
<comment type="similarity">
    <text evidence="2">Belongs to the purine-cytosine permease (2.A.39) family.</text>
</comment>
<evidence type="ECO:0000313" key="7">
    <source>
        <dbReference type="EMBL" id="RNB89461.1"/>
    </source>
</evidence>
<evidence type="ECO:0000256" key="5">
    <source>
        <dbReference type="ARBA" id="ARBA00023136"/>
    </source>
</evidence>
<evidence type="ECO:0000256" key="2">
    <source>
        <dbReference type="ARBA" id="ARBA00008974"/>
    </source>
</evidence>
<dbReference type="RefSeq" id="WP_122917716.1">
    <property type="nucleotide sequence ID" value="NZ_RHHQ01000008.1"/>
</dbReference>
<keyword evidence="3 6" id="KW-0812">Transmembrane</keyword>
<feature type="transmembrane region" description="Helical" evidence="6">
    <location>
        <begin position="362"/>
        <end position="383"/>
    </location>
</feature>
<keyword evidence="5 6" id="KW-0472">Membrane</keyword>
<reference evidence="7 8" key="1">
    <citation type="submission" date="2018-10" db="EMBL/GenBank/DDBJ databases">
        <title>Phylogenomics of Brevibacillus.</title>
        <authorList>
            <person name="Dunlap C."/>
        </authorList>
    </citation>
    <scope>NUCLEOTIDE SEQUENCE [LARGE SCALE GENOMIC DNA]</scope>
    <source>
        <strain evidence="7 8">JCM 15716</strain>
    </source>
</reference>
<dbReference type="PANTHER" id="PTHR30618:SF0">
    <property type="entry name" value="PURINE-URACIL PERMEASE NCS1"/>
    <property type="match status" value="1"/>
</dbReference>
<feature type="transmembrane region" description="Helical" evidence="6">
    <location>
        <begin position="438"/>
        <end position="459"/>
    </location>
</feature>
<evidence type="ECO:0008006" key="9">
    <source>
        <dbReference type="Google" id="ProtNLM"/>
    </source>
</evidence>
<evidence type="ECO:0000256" key="4">
    <source>
        <dbReference type="ARBA" id="ARBA00022989"/>
    </source>
</evidence>
<dbReference type="PANTHER" id="PTHR30618">
    <property type="entry name" value="NCS1 FAMILY PURINE/PYRIMIDINE TRANSPORTER"/>
    <property type="match status" value="1"/>
</dbReference>
<dbReference type="InterPro" id="IPR045225">
    <property type="entry name" value="Uracil/uridine/allantoin_perm"/>
</dbReference>
<proteinExistence type="inferred from homology"/>
<feature type="transmembrane region" description="Helical" evidence="6">
    <location>
        <begin position="33"/>
        <end position="58"/>
    </location>
</feature>
<dbReference type="AlphaFoldDB" id="A0A3M8DPS0"/>
<organism evidence="7 8">
    <name type="scientific">Brevibacillus fluminis</name>
    <dbReference type="NCBI Taxonomy" id="511487"/>
    <lineage>
        <taxon>Bacteria</taxon>
        <taxon>Bacillati</taxon>
        <taxon>Bacillota</taxon>
        <taxon>Bacilli</taxon>
        <taxon>Bacillales</taxon>
        <taxon>Paenibacillaceae</taxon>
        <taxon>Brevibacillus</taxon>
    </lineage>
</organism>
<name>A0A3M8DPS0_9BACL</name>
<gene>
    <name evidence="7" type="ORF">EDM56_09680</name>
</gene>
<comment type="caution">
    <text evidence="7">The sequence shown here is derived from an EMBL/GenBank/DDBJ whole genome shotgun (WGS) entry which is preliminary data.</text>
</comment>
<feature type="transmembrane region" description="Helical" evidence="6">
    <location>
        <begin position="337"/>
        <end position="356"/>
    </location>
</feature>
<feature type="transmembrane region" description="Helical" evidence="6">
    <location>
        <begin position="256"/>
        <end position="277"/>
    </location>
</feature>
<feature type="transmembrane region" description="Helical" evidence="6">
    <location>
        <begin position="403"/>
        <end position="426"/>
    </location>
</feature>
<protein>
    <recommendedName>
        <fullName evidence="9">Nitrate reductase</fullName>
    </recommendedName>
</protein>
<sequence length="477" mass="51301">MGKNHKANNLIDLEVEKESWPLLRHERTWSSIALTWAALTVGIATWSYPIGGAVAYYLNATLGTAAMIAGSLIGIFLIVLATIPPCTKYGIESTVSSTPLFGTKGTLFSIFLQYVSIIGWNCLLLILFGSGVAQILLAMHVIDESQIGFVSTIGTLTAVAISWLLLRGGAAALRKYSFFISLFVLIVSVIMLYLLVTKIGLATIFSSKPMAPSDDQLWNYTVGVEILIASVLSYWPYTGSMVRMVPRAKDSIWPTMLAMGLPIGIISLIGLYAALATGKSDPAQWIVEIGGAGIGIIVLIGLGAANVGTAVTGGYATAIGLRQLSFVQKKISWNQTTLLVFLPVALISIFFPVLFIDKVPVFLAFLGVLFAPVVGIQIVDNLILRRQKLDVQGLFDKSVGSPYYFWGGINPASLVGVVVGVVTYLYLLNPVTYVSSSFFKYTTASIPSLVFAGVSYYLVTKLVNVPAKKGGYYKKAS</sequence>
<feature type="transmembrane region" description="Helical" evidence="6">
    <location>
        <begin position="217"/>
        <end position="235"/>
    </location>
</feature>
<keyword evidence="8" id="KW-1185">Reference proteome</keyword>
<evidence type="ECO:0000313" key="8">
    <source>
        <dbReference type="Proteomes" id="UP000271031"/>
    </source>
</evidence>
<feature type="transmembrane region" description="Helical" evidence="6">
    <location>
        <begin position="147"/>
        <end position="166"/>
    </location>
</feature>
<dbReference type="InterPro" id="IPR001248">
    <property type="entry name" value="Pur-cyt_permease"/>
</dbReference>
<dbReference type="GO" id="GO:0015205">
    <property type="term" value="F:nucleobase transmembrane transporter activity"/>
    <property type="evidence" value="ECO:0007669"/>
    <property type="project" value="TreeGrafter"/>
</dbReference>
<evidence type="ECO:0000256" key="3">
    <source>
        <dbReference type="ARBA" id="ARBA00022692"/>
    </source>
</evidence>
<keyword evidence="4 6" id="KW-1133">Transmembrane helix</keyword>
<feature type="transmembrane region" description="Helical" evidence="6">
    <location>
        <begin position="107"/>
        <end position="127"/>
    </location>
</feature>
<feature type="transmembrane region" description="Helical" evidence="6">
    <location>
        <begin position="289"/>
        <end position="316"/>
    </location>
</feature>
<feature type="transmembrane region" description="Helical" evidence="6">
    <location>
        <begin position="64"/>
        <end position="86"/>
    </location>
</feature>
<dbReference type="Proteomes" id="UP000271031">
    <property type="component" value="Unassembled WGS sequence"/>
</dbReference>
<accession>A0A3M8DPS0</accession>
<dbReference type="Pfam" id="PF02133">
    <property type="entry name" value="Transp_cyt_pur"/>
    <property type="match status" value="1"/>
</dbReference>